<dbReference type="GO" id="GO:0033969">
    <property type="term" value="F:gamma-glutamyl-gamma-aminobutyrate hydrolase activity"/>
    <property type="evidence" value="ECO:0007669"/>
    <property type="project" value="TreeGrafter"/>
</dbReference>
<organism evidence="2 3">
    <name type="scientific">Pseudomonas fluorescens</name>
    <dbReference type="NCBI Taxonomy" id="294"/>
    <lineage>
        <taxon>Bacteria</taxon>
        <taxon>Pseudomonadati</taxon>
        <taxon>Pseudomonadota</taxon>
        <taxon>Gammaproteobacteria</taxon>
        <taxon>Pseudomonadales</taxon>
        <taxon>Pseudomonadaceae</taxon>
        <taxon>Pseudomonas</taxon>
    </lineage>
</organism>
<dbReference type="GO" id="GO:0005829">
    <property type="term" value="C:cytosol"/>
    <property type="evidence" value="ECO:0007669"/>
    <property type="project" value="TreeGrafter"/>
</dbReference>
<dbReference type="PANTHER" id="PTHR43235">
    <property type="entry name" value="GLUTAMINE AMIDOTRANSFERASE PB2B2.05-RELATED"/>
    <property type="match status" value="1"/>
</dbReference>
<reference evidence="2 3" key="1">
    <citation type="submission" date="2018-03" db="EMBL/GenBank/DDBJ databases">
        <title>Complete genome sequence of Pseudomonas fluorescens sp. G7.</title>
        <authorList>
            <person name="Gao C.-H."/>
            <person name="Li Z."/>
            <person name="Cai P."/>
        </authorList>
    </citation>
    <scope>NUCLEOTIDE SEQUENCE [LARGE SCALE GENOMIC DNA]</scope>
    <source>
        <strain evidence="2 3">G7</strain>
    </source>
</reference>
<evidence type="ECO:0000313" key="2">
    <source>
        <dbReference type="EMBL" id="QJP97419.1"/>
    </source>
</evidence>
<dbReference type="Gene3D" id="3.40.50.880">
    <property type="match status" value="1"/>
</dbReference>
<accession>A0A7Z3H189</accession>
<feature type="domain" description="Glutamine amidotransferase" evidence="1">
    <location>
        <begin position="46"/>
        <end position="181"/>
    </location>
</feature>
<name>A0A7Z3H189_PSEFL</name>
<sequence>MTLIAVTMLRLFDTARQEWRDAIDQRWTAFLTQCAVLPLYLPNDPVVSRQLLERFEPDGVLLTGGGSCQALTGSADLRDETEALLLDWAQRRRLPVLGVCRGMQVMLTRAGAALAPVTDHVGSHDIRYCGASRRVNSFHDYGFRSVPLGYEIEAESADGVIEAVSHPDARHSAVMWHPERNSPFDSADLSLVRQVFGVSP</sequence>
<dbReference type="EMBL" id="CP027561">
    <property type="protein sequence ID" value="QJP97419.1"/>
    <property type="molecule type" value="Genomic_DNA"/>
</dbReference>
<evidence type="ECO:0000313" key="3">
    <source>
        <dbReference type="Proteomes" id="UP000501669"/>
    </source>
</evidence>
<dbReference type="SUPFAM" id="SSF52317">
    <property type="entry name" value="Class I glutamine amidotransferase-like"/>
    <property type="match status" value="1"/>
</dbReference>
<dbReference type="Pfam" id="PF00117">
    <property type="entry name" value="GATase"/>
    <property type="match status" value="1"/>
</dbReference>
<proteinExistence type="predicted"/>
<dbReference type="RefSeq" id="WP_169431818.1">
    <property type="nucleotide sequence ID" value="NZ_CP027561.1"/>
</dbReference>
<dbReference type="GO" id="GO:0006598">
    <property type="term" value="P:polyamine catabolic process"/>
    <property type="evidence" value="ECO:0007669"/>
    <property type="project" value="TreeGrafter"/>
</dbReference>
<dbReference type="PROSITE" id="PS51273">
    <property type="entry name" value="GATASE_TYPE_1"/>
    <property type="match status" value="1"/>
</dbReference>
<dbReference type="Proteomes" id="UP000501669">
    <property type="component" value="Chromosome"/>
</dbReference>
<dbReference type="PANTHER" id="PTHR43235:SF1">
    <property type="entry name" value="GLUTAMINE AMIDOTRANSFERASE PB2B2.05-RELATED"/>
    <property type="match status" value="1"/>
</dbReference>
<dbReference type="InterPro" id="IPR044668">
    <property type="entry name" value="PuuD-like"/>
</dbReference>
<gene>
    <name evidence="2" type="ORF">C6Y56_23615</name>
</gene>
<evidence type="ECO:0000259" key="1">
    <source>
        <dbReference type="Pfam" id="PF00117"/>
    </source>
</evidence>
<dbReference type="AlphaFoldDB" id="A0A7Z3H189"/>
<dbReference type="InterPro" id="IPR029062">
    <property type="entry name" value="Class_I_gatase-like"/>
</dbReference>
<protein>
    <recommendedName>
        <fullName evidence="1">Glutamine amidotransferase domain-containing protein</fullName>
    </recommendedName>
</protein>
<dbReference type="InterPro" id="IPR017926">
    <property type="entry name" value="GATASE"/>
</dbReference>